<proteinExistence type="predicted"/>
<reference evidence="1 2" key="1">
    <citation type="submission" date="2018-06" db="EMBL/GenBank/DDBJ databases">
        <title>Comparative genomics of downy mildews reveals potential adaptations to biotrophy.</title>
        <authorList>
            <person name="Fletcher K."/>
            <person name="Klosterman S.J."/>
            <person name="Derevnina L."/>
            <person name="Martin F."/>
            <person name="Koike S."/>
            <person name="Reyes Chin-Wo S."/>
            <person name="Mou B."/>
            <person name="Michelmore R."/>
        </authorList>
    </citation>
    <scope>NUCLEOTIDE SEQUENCE [LARGE SCALE GENOMIC DNA]</scope>
    <source>
        <strain evidence="1 2">R14</strain>
    </source>
</reference>
<evidence type="ECO:0000313" key="2">
    <source>
        <dbReference type="Proteomes" id="UP000282087"/>
    </source>
</evidence>
<dbReference type="Proteomes" id="UP000282087">
    <property type="component" value="Unassembled WGS sequence"/>
</dbReference>
<comment type="caution">
    <text evidence="1">The sequence shown here is derived from an EMBL/GenBank/DDBJ whole genome shotgun (WGS) entry which is preliminary data.</text>
</comment>
<organism evidence="1 2">
    <name type="scientific">Peronospora effusa</name>
    <dbReference type="NCBI Taxonomy" id="542832"/>
    <lineage>
        <taxon>Eukaryota</taxon>
        <taxon>Sar</taxon>
        <taxon>Stramenopiles</taxon>
        <taxon>Oomycota</taxon>
        <taxon>Peronosporomycetes</taxon>
        <taxon>Peronosporales</taxon>
        <taxon>Peronosporaceae</taxon>
        <taxon>Peronospora</taxon>
    </lineage>
</organism>
<name>A0A3M6V7R9_9STRA</name>
<dbReference type="AlphaFoldDB" id="A0A3M6V7R9"/>
<keyword evidence="2" id="KW-1185">Reference proteome</keyword>
<protein>
    <submittedName>
        <fullName evidence="1">Uncharacterized protein</fullName>
    </submittedName>
</protein>
<dbReference type="EMBL" id="QLLG01000767">
    <property type="protein sequence ID" value="RMX62297.1"/>
    <property type="molecule type" value="Genomic_DNA"/>
</dbReference>
<gene>
    <name evidence="1" type="ORF">DD238_008372</name>
</gene>
<accession>A0A3M6V7R9</accession>
<evidence type="ECO:0000313" key="1">
    <source>
        <dbReference type="EMBL" id="RMX62297.1"/>
    </source>
</evidence>
<sequence length="61" mass="6918">MHVMRCGLQILTTDLATNGIETDRWILLGNALQTVTTEGDIWCFPCWRIYSLMIAFLGSIN</sequence>